<evidence type="ECO:0000313" key="1">
    <source>
        <dbReference type="EMBL" id="SCX89218.1"/>
    </source>
</evidence>
<proteinExistence type="predicted"/>
<accession>A0A1G5BGL9</accession>
<dbReference type="Proteomes" id="UP000198870">
    <property type="component" value="Unassembled WGS sequence"/>
</dbReference>
<keyword evidence="2" id="KW-1185">Reference proteome</keyword>
<dbReference type="RefSeq" id="WP_175469461.1">
    <property type="nucleotide sequence ID" value="NZ_FMUX01000002.1"/>
</dbReference>
<evidence type="ECO:0000313" key="2">
    <source>
        <dbReference type="Proteomes" id="UP000198870"/>
    </source>
</evidence>
<reference evidence="1 2" key="1">
    <citation type="submission" date="2016-10" db="EMBL/GenBank/DDBJ databases">
        <authorList>
            <person name="de Groot N.N."/>
        </authorList>
    </citation>
    <scope>NUCLEOTIDE SEQUENCE [LARGE SCALE GENOMIC DNA]</scope>
    <source>
        <strain evidence="1 2">AA1</strain>
    </source>
</reference>
<organism evidence="1 2">
    <name type="scientific">Desulfoluna spongiiphila</name>
    <dbReference type="NCBI Taxonomy" id="419481"/>
    <lineage>
        <taxon>Bacteria</taxon>
        <taxon>Pseudomonadati</taxon>
        <taxon>Thermodesulfobacteriota</taxon>
        <taxon>Desulfobacteria</taxon>
        <taxon>Desulfobacterales</taxon>
        <taxon>Desulfolunaceae</taxon>
        <taxon>Desulfoluna</taxon>
    </lineage>
</organism>
<dbReference type="EMBL" id="FMUX01000002">
    <property type="protein sequence ID" value="SCX89218.1"/>
    <property type="molecule type" value="Genomic_DNA"/>
</dbReference>
<dbReference type="STRING" id="419481.SAMN05216233_1027"/>
<name>A0A1G5BGL9_9BACT</name>
<sequence>MATRKPGDPYTCGDYRQEMVLLGLKKRLAEGGLTPEEKAVIEKEIATLEKEMGMD</sequence>
<gene>
    <name evidence="1" type="ORF">SAMN05216233_1027</name>
</gene>
<dbReference type="AlphaFoldDB" id="A0A1G5BGL9"/>
<protein>
    <submittedName>
        <fullName evidence="1">Uncharacterized protein</fullName>
    </submittedName>
</protein>